<dbReference type="GO" id="GO:0006260">
    <property type="term" value="P:DNA replication"/>
    <property type="evidence" value="ECO:0007669"/>
    <property type="project" value="UniProtKB-KW"/>
</dbReference>
<evidence type="ECO:0000313" key="3">
    <source>
        <dbReference type="EMBL" id="TCZ75386.1"/>
    </source>
</evidence>
<dbReference type="AlphaFoldDB" id="A0A4R4E6Q7"/>
<keyword evidence="4" id="KW-1185">Reference proteome</keyword>
<reference evidence="3 4" key="1">
    <citation type="submission" date="2019-03" db="EMBL/GenBank/DDBJ databases">
        <authorList>
            <person name="Kim M.K.M."/>
        </authorList>
    </citation>
    <scope>NUCLEOTIDE SEQUENCE [LARGE SCALE GENOMIC DNA]</scope>
    <source>
        <strain evidence="3 4">18JY21-1</strain>
    </source>
</reference>
<keyword evidence="2" id="KW-0235">DNA replication</keyword>
<gene>
    <name evidence="3" type="ORF">E0485_17435</name>
</gene>
<name>A0A4R4E6Q7_9BACL</name>
<protein>
    <submittedName>
        <fullName evidence="3">Replication protein</fullName>
    </submittedName>
</protein>
<dbReference type="Proteomes" id="UP000295418">
    <property type="component" value="Unassembled WGS sequence"/>
</dbReference>
<proteinExistence type="inferred from homology"/>
<comment type="similarity">
    <text evidence="1">Belongs to the Gram-positive plasmids replication protein type 1 family.</text>
</comment>
<evidence type="ECO:0000256" key="1">
    <source>
        <dbReference type="ARBA" id="ARBA00008909"/>
    </source>
</evidence>
<dbReference type="OrthoDB" id="5540934at2"/>
<accession>A0A4R4E6Q7</accession>
<organism evidence="3 4">
    <name type="scientific">Paenibacillus albiflavus</name>
    <dbReference type="NCBI Taxonomy" id="2545760"/>
    <lineage>
        <taxon>Bacteria</taxon>
        <taxon>Bacillati</taxon>
        <taxon>Bacillota</taxon>
        <taxon>Bacilli</taxon>
        <taxon>Bacillales</taxon>
        <taxon>Paenibacillaceae</taxon>
        <taxon>Paenibacillus</taxon>
    </lineage>
</organism>
<dbReference type="GO" id="GO:0003677">
    <property type="term" value="F:DNA binding"/>
    <property type="evidence" value="ECO:0007669"/>
    <property type="project" value="InterPro"/>
</dbReference>
<comment type="caution">
    <text evidence="3">The sequence shown here is derived from an EMBL/GenBank/DDBJ whole genome shotgun (WGS) entry which is preliminary data.</text>
</comment>
<evidence type="ECO:0000313" key="4">
    <source>
        <dbReference type="Proteomes" id="UP000295418"/>
    </source>
</evidence>
<dbReference type="InterPro" id="IPR000989">
    <property type="entry name" value="Rep"/>
</dbReference>
<evidence type="ECO:0000256" key="2">
    <source>
        <dbReference type="ARBA" id="ARBA00022705"/>
    </source>
</evidence>
<dbReference type="EMBL" id="SKFG01000020">
    <property type="protein sequence ID" value="TCZ75386.1"/>
    <property type="molecule type" value="Genomic_DNA"/>
</dbReference>
<sequence>MPGSSWRRSLQLAYFNHRLISRVNQSKQVNWLIIELGLRHVAYEKINEELDRMLIGLNRLFKYKCVKQATLGYYRMLDIKKEEEVYHPTIHILVPTIKSYFQGRYYIKYGEWLSLWQKALDMEPENNLSVSVNVLNGKCDQQDTIYKMEQGLIRLQNEPDRFQAESDGQLAARRLVGYSRLIKEEMDYLYPGIEYDLNKYDTNDVVANCAFDFMIHWYPGIKN</sequence>
<dbReference type="Pfam" id="PF01446">
    <property type="entry name" value="Rep_1"/>
    <property type="match status" value="1"/>
</dbReference>
<dbReference type="RefSeq" id="WP_132419351.1">
    <property type="nucleotide sequence ID" value="NZ_SKFG01000020.1"/>
</dbReference>